<dbReference type="Proteomes" id="UP001497444">
    <property type="component" value="Chromosome 16"/>
</dbReference>
<sequence>MTGSMKAIAKKICVEYVVEAGFDDPEYKSWVPQSVRKKTADYALQWYQAIPIHGIIIGKSPSPYTGNADVAPKYAAGFSYDKNLWHTLCGERPPASADTMAHEISLSCHVDERDVLIAIRDCWKLIRFGVICVNAVPLGREEDKSEKQQRNQELTTRDLQQMETLARSLSKLVCLSADSAGAGLTTVIALGSEAQTCARMLEKSFWKSKTDHLDRYNSWKLKVHELYHPARTMWVFKKRKLPFVTMVKTSMTGKVEFKALCTLLARGSQFRPTPNVQEELVDESDNEIDKSQLTDGVSTSNSLQSSIDTYKICSALHGMRVNNINKNNNKSSQSYDQSVQALPSSTPDGLHGLRVGSINNKNKNKKSSQNHDQSV</sequence>
<feature type="region of interest" description="Disordered" evidence="1">
    <location>
        <begin position="274"/>
        <end position="302"/>
    </location>
</feature>
<protein>
    <submittedName>
        <fullName evidence="2">Uncharacterized protein</fullName>
    </submittedName>
</protein>
<evidence type="ECO:0000313" key="2">
    <source>
        <dbReference type="EMBL" id="CAK9264024.1"/>
    </source>
</evidence>
<evidence type="ECO:0000313" key="3">
    <source>
        <dbReference type="Proteomes" id="UP001497444"/>
    </source>
</evidence>
<evidence type="ECO:0000256" key="1">
    <source>
        <dbReference type="SAM" id="MobiDB-lite"/>
    </source>
</evidence>
<feature type="compositionally biased region" description="Polar residues" evidence="1">
    <location>
        <begin position="293"/>
        <end position="302"/>
    </location>
</feature>
<keyword evidence="3" id="KW-1185">Reference proteome</keyword>
<feature type="region of interest" description="Disordered" evidence="1">
    <location>
        <begin position="325"/>
        <end position="375"/>
    </location>
</feature>
<name>A0ABP0WB24_9BRYO</name>
<accession>A0ABP0WB24</accession>
<organism evidence="2 3">
    <name type="scientific">Sphagnum jensenii</name>
    <dbReference type="NCBI Taxonomy" id="128206"/>
    <lineage>
        <taxon>Eukaryota</taxon>
        <taxon>Viridiplantae</taxon>
        <taxon>Streptophyta</taxon>
        <taxon>Embryophyta</taxon>
        <taxon>Bryophyta</taxon>
        <taxon>Sphagnophytina</taxon>
        <taxon>Sphagnopsida</taxon>
        <taxon>Sphagnales</taxon>
        <taxon>Sphagnaceae</taxon>
        <taxon>Sphagnum</taxon>
    </lineage>
</organism>
<proteinExistence type="predicted"/>
<gene>
    <name evidence="2" type="ORF">CSSPJE1EN1_LOCUS9502</name>
</gene>
<dbReference type="EMBL" id="OZ020111">
    <property type="protein sequence ID" value="CAK9264024.1"/>
    <property type="molecule type" value="Genomic_DNA"/>
</dbReference>
<feature type="compositionally biased region" description="Polar residues" evidence="1">
    <location>
        <begin position="331"/>
        <end position="347"/>
    </location>
</feature>
<reference evidence="2" key="1">
    <citation type="submission" date="2024-02" db="EMBL/GenBank/DDBJ databases">
        <authorList>
            <consortium name="ELIXIR-Norway"/>
            <consortium name="Elixir Norway"/>
        </authorList>
    </citation>
    <scope>NUCLEOTIDE SEQUENCE</scope>
</reference>